<name>V9VB47_9PSED</name>
<gene>
    <name evidence="1" type="ORF">X970_15295</name>
</gene>
<dbReference type="HOGENOM" id="CLU_2993315_0_0_6"/>
<dbReference type="KEGG" id="pmot:X970_15295"/>
<protein>
    <submittedName>
        <fullName evidence="1">Uncharacterized protein</fullName>
    </submittedName>
</protein>
<organism evidence="1 2">
    <name type="scientific">Pseudomonas monteilii SB3101</name>
    <dbReference type="NCBI Taxonomy" id="1435058"/>
    <lineage>
        <taxon>Bacteria</taxon>
        <taxon>Pseudomonadati</taxon>
        <taxon>Pseudomonadota</taxon>
        <taxon>Gammaproteobacteria</taxon>
        <taxon>Pseudomonadales</taxon>
        <taxon>Pseudomonadaceae</taxon>
        <taxon>Pseudomonas</taxon>
    </lineage>
</organism>
<dbReference type="EMBL" id="CP006979">
    <property type="protein sequence ID" value="AHC91130.1"/>
    <property type="molecule type" value="Genomic_DNA"/>
</dbReference>
<evidence type="ECO:0000313" key="2">
    <source>
        <dbReference type="Proteomes" id="UP000018660"/>
    </source>
</evidence>
<reference evidence="1 2" key="1">
    <citation type="submission" date="2013-12" db="EMBL/GenBank/DDBJ databases">
        <title>Complete Genomes of Pseudomonas monteilii SB3078 and SB3101, two Benzene, Toluene and Ethylbenzene Degrading Bacteria used for Bioaugmentation.</title>
        <authorList>
            <person name="Dueholm M.S."/>
            <person name="Albertsen M."/>
            <person name="D'Imperio S."/>
            <person name="Tale V.P."/>
            <person name="Lewis D."/>
            <person name="Nilsen P.H."/>
            <person name="Nielsen J.L."/>
        </authorList>
    </citation>
    <scope>NUCLEOTIDE SEQUENCE [LARGE SCALE GENOMIC DNA]</scope>
    <source>
        <strain evidence="1 2">SB3101</strain>
    </source>
</reference>
<dbReference type="Proteomes" id="UP000018660">
    <property type="component" value="Chromosome"/>
</dbReference>
<sequence length="57" mass="6285">MFQAKKPESWRDPVGAALCRERAAQQPQGFSADAQIAGAALQPFRDTRPLLQDLCMP</sequence>
<dbReference type="AlphaFoldDB" id="V9VB47"/>
<evidence type="ECO:0000313" key="1">
    <source>
        <dbReference type="EMBL" id="AHC91130.1"/>
    </source>
</evidence>
<proteinExistence type="predicted"/>
<accession>V9VB47</accession>